<organism evidence="2 3">
    <name type="scientific">Collinsella ureilytica</name>
    <dbReference type="NCBI Taxonomy" id="2869515"/>
    <lineage>
        <taxon>Bacteria</taxon>
        <taxon>Bacillati</taxon>
        <taxon>Actinomycetota</taxon>
        <taxon>Coriobacteriia</taxon>
        <taxon>Coriobacteriales</taxon>
        <taxon>Coriobacteriaceae</taxon>
        <taxon>Collinsella</taxon>
    </lineage>
</organism>
<evidence type="ECO:0000259" key="1">
    <source>
        <dbReference type="Pfam" id="PF09848"/>
    </source>
</evidence>
<dbReference type="Pfam" id="PF09848">
    <property type="entry name" value="SLFN-g3_helicase"/>
    <property type="match status" value="1"/>
</dbReference>
<protein>
    <submittedName>
        <fullName evidence="2">DUF2075 domain-containing protein</fullName>
    </submittedName>
</protein>
<accession>A0ABS7MPA9</accession>
<sequence length="770" mass="87050">MSERQKMLVAQLPYGTGALVRQSAAALHSDRAYRELVEQSFLSDQMHGGLAVFVFPKRPDDYKTRATLFHQLTNSPVVYIVSIRLSQQQLMSGWLADVIGDVCNRSDKRYKVDKVIYVGETNDILKRTNQHLAQSLRLKEALSDEDLYEDFRIVADERTQADKVIQAAVAAGLEVKQYVIWHNFFTKSMTLDIENKYIDYFQSTDGVFTLNGRGNAQRNYYKVEEKDKVGSRAWQRLSLFDPDLFPPESDIWNSDLYKISPFHALGEEQSKAVDAVCKSAAALLSGLPICGERLEKADSSHRLLVLEGASGTGKSIVLSTLFLRLSQMLRDDDEEAVALGIRPNNRVNLVVNQSQQLTMYSNLARKLGLMRSQSSSDACVYQATRFLNLMQKGERTRPDIVLVDEAHLLWNKSNRGYSAKRGHHGNQLLDILLQAKVVIAVFDPIQVMRRDQEFDQDFIDAILPANRLESGDLSYLGAVKLRSHRDTQDTNSWTFNSYHIGLSEQFRIHADEETISWIDRLVDKEKRGMDLIPSGGLGASGLAVQDTDKYDLRVYSSPELLAQAIDRRRKEMEKAGASETSPTLTRARSPLCRLLATYDWEYKRNSGKTAVELYGILPTKQGASELGEIEWVMPDDARLDVEIDSSECIHFSRNWNYIESDQEGKRIWSSDPDAENEVGSYFSIQGFDLNYAGVIIGPSVTYREGKIVVNPAASNDQQARGENAEDLILQQLKVLLRRGIWGLYLFAVDRELQAALERSARSVERLDLES</sequence>
<dbReference type="EMBL" id="JAIMFO010000008">
    <property type="protein sequence ID" value="MBY4798230.1"/>
    <property type="molecule type" value="Genomic_DNA"/>
</dbReference>
<evidence type="ECO:0000313" key="2">
    <source>
        <dbReference type="EMBL" id="MBY4798230.1"/>
    </source>
</evidence>
<gene>
    <name evidence="2" type="ORF">K6V98_07710</name>
</gene>
<dbReference type="Proteomes" id="UP000700908">
    <property type="component" value="Unassembled WGS sequence"/>
</dbReference>
<name>A0ABS7MPA9_9ACTN</name>
<proteinExistence type="predicted"/>
<reference evidence="2 3" key="1">
    <citation type="submission" date="2021-08" db="EMBL/GenBank/DDBJ databases">
        <title>Collinsella faecalis sp. nov. isolated from swine faeces.</title>
        <authorList>
            <person name="Oh B.S."/>
            <person name="Lee J.H."/>
        </authorList>
    </citation>
    <scope>NUCLEOTIDE SEQUENCE [LARGE SCALE GENOMIC DNA]</scope>
    <source>
        <strain evidence="2 3">AGMB00827</strain>
    </source>
</reference>
<dbReference type="Gene3D" id="3.40.50.300">
    <property type="entry name" value="P-loop containing nucleotide triphosphate hydrolases"/>
    <property type="match status" value="1"/>
</dbReference>
<keyword evidence="3" id="KW-1185">Reference proteome</keyword>
<dbReference type="RefSeq" id="WP_222199946.1">
    <property type="nucleotide sequence ID" value="NZ_JAIMFO010000008.1"/>
</dbReference>
<dbReference type="InterPro" id="IPR018647">
    <property type="entry name" value="SLFN_3-like_DNA/RNA_helicase"/>
</dbReference>
<dbReference type="InterPro" id="IPR027417">
    <property type="entry name" value="P-loop_NTPase"/>
</dbReference>
<feature type="domain" description="Schlafen group 3-like DNA/RNA helicase" evidence="1">
    <location>
        <begin position="302"/>
        <end position="749"/>
    </location>
</feature>
<evidence type="ECO:0000313" key="3">
    <source>
        <dbReference type="Proteomes" id="UP000700908"/>
    </source>
</evidence>
<dbReference type="SUPFAM" id="SSF52540">
    <property type="entry name" value="P-loop containing nucleoside triphosphate hydrolases"/>
    <property type="match status" value="1"/>
</dbReference>
<comment type="caution">
    <text evidence="2">The sequence shown here is derived from an EMBL/GenBank/DDBJ whole genome shotgun (WGS) entry which is preliminary data.</text>
</comment>